<reference evidence="7" key="2">
    <citation type="submission" date="2025-08" db="UniProtKB">
        <authorList>
            <consortium name="Ensembl"/>
        </authorList>
    </citation>
    <scope>IDENTIFICATION</scope>
</reference>
<sequence>MCTAECNSSQTTNSSSHQLQLVSSVPLRKDLSLAMTQIFVWPFVYINFLMLFTFYSKQSFRTETRYILFAHTLLTDVIFLILTDLVVILSYSSVLMPMAFCIPLCMLMETVSSCTPLTITAMCVERYVAICMPLRHSAISTTSRTLTAILIIWIISSIKPFVDVFILVATVSKEYFLEPTFCHYEIMTPEQWHRLMRGILYIISFSIILFIEFFCYLMIVLAARAASVDKKSAGKGLRTISLHMLQLILCTIEIICPYIEAVVIQIDIELYLSVRSFNFFTFNVIARAVSPLVYGLRDEKFYPSRNVLAVLVKYLPKRLIEYA</sequence>
<dbReference type="PANTHER" id="PTHR26451">
    <property type="entry name" value="G_PROTEIN_RECEP_F1_2 DOMAIN-CONTAINING PROTEIN"/>
    <property type="match status" value="1"/>
</dbReference>
<organism evidence="7 8">
    <name type="scientific">Pygocentrus nattereri</name>
    <name type="common">Red-bellied piranha</name>
    <dbReference type="NCBI Taxonomy" id="42514"/>
    <lineage>
        <taxon>Eukaryota</taxon>
        <taxon>Metazoa</taxon>
        <taxon>Chordata</taxon>
        <taxon>Craniata</taxon>
        <taxon>Vertebrata</taxon>
        <taxon>Euteleostomi</taxon>
        <taxon>Actinopterygii</taxon>
        <taxon>Neopterygii</taxon>
        <taxon>Teleostei</taxon>
        <taxon>Ostariophysi</taxon>
        <taxon>Characiformes</taxon>
        <taxon>Characoidei</taxon>
        <taxon>Pygocentrus</taxon>
    </lineage>
</organism>
<feature type="transmembrane region" description="Helical" evidence="5">
    <location>
        <begin position="97"/>
        <end position="124"/>
    </location>
</feature>
<feature type="transmembrane region" description="Helical" evidence="5">
    <location>
        <begin position="199"/>
        <end position="223"/>
    </location>
</feature>
<dbReference type="Gene3D" id="1.20.1070.10">
    <property type="entry name" value="Rhodopsin 7-helix transmembrane proteins"/>
    <property type="match status" value="1"/>
</dbReference>
<dbReference type="Proteomes" id="UP001501920">
    <property type="component" value="Chromosome 17"/>
</dbReference>
<feature type="transmembrane region" description="Helical" evidence="5">
    <location>
        <begin position="145"/>
        <end position="169"/>
    </location>
</feature>
<dbReference type="InterPro" id="IPR052921">
    <property type="entry name" value="GPCR1_Superfamily_Member"/>
</dbReference>
<evidence type="ECO:0000313" key="7">
    <source>
        <dbReference type="Ensembl" id="ENSPNAP00000003894.2"/>
    </source>
</evidence>
<dbReference type="STRING" id="42514.ENSPNAP00000003894"/>
<reference evidence="7 8" key="1">
    <citation type="submission" date="2020-10" db="EMBL/GenBank/DDBJ databases">
        <title>Pygocentrus nattereri (red-bellied piranha) genome, fPygNat1, primary haplotype.</title>
        <authorList>
            <person name="Myers G."/>
            <person name="Meyer A."/>
            <person name="Karagic N."/>
            <person name="Pippel M."/>
            <person name="Winkler S."/>
            <person name="Tracey A."/>
            <person name="Wood J."/>
            <person name="Formenti G."/>
            <person name="Howe K."/>
            <person name="Fedrigo O."/>
            <person name="Jarvis E.D."/>
        </authorList>
    </citation>
    <scope>NUCLEOTIDE SEQUENCE [LARGE SCALE GENOMIC DNA]</scope>
</reference>
<dbReference type="AlphaFoldDB" id="A0A3B4BZI8"/>
<name>A0A3B4BZI8_PYGNA</name>
<dbReference type="PANTHER" id="PTHR26451:SF886">
    <property type="entry name" value="GROWTH HORMONE SECRETAGOGUE RECEPTOR TYPE 1-LIKE-RELATED"/>
    <property type="match status" value="1"/>
</dbReference>
<feature type="transmembrane region" description="Helical" evidence="5">
    <location>
        <begin position="276"/>
        <end position="296"/>
    </location>
</feature>
<keyword evidence="8" id="KW-1185">Reference proteome</keyword>
<dbReference type="OMA" id="CRQNHIS"/>
<evidence type="ECO:0000256" key="4">
    <source>
        <dbReference type="ARBA" id="ARBA00023136"/>
    </source>
</evidence>
<dbReference type="Pfam" id="PF00001">
    <property type="entry name" value="7tm_1"/>
    <property type="match status" value="1"/>
</dbReference>
<evidence type="ECO:0000256" key="5">
    <source>
        <dbReference type="SAM" id="Phobius"/>
    </source>
</evidence>
<dbReference type="GO" id="GO:0004984">
    <property type="term" value="F:olfactory receptor activity"/>
    <property type="evidence" value="ECO:0007669"/>
    <property type="project" value="TreeGrafter"/>
</dbReference>
<dbReference type="GO" id="GO:0004930">
    <property type="term" value="F:G protein-coupled receptor activity"/>
    <property type="evidence" value="ECO:0007669"/>
    <property type="project" value="InterPro"/>
</dbReference>
<dbReference type="PRINTS" id="PR00237">
    <property type="entry name" value="GPCRRHODOPSN"/>
</dbReference>
<dbReference type="GeneTree" id="ENSGT00940000163324"/>
<protein>
    <recommendedName>
        <fullName evidence="6">G-protein coupled receptors family 1 profile domain-containing protein</fullName>
    </recommendedName>
</protein>
<dbReference type="GO" id="GO:0005549">
    <property type="term" value="F:odorant binding"/>
    <property type="evidence" value="ECO:0007669"/>
    <property type="project" value="TreeGrafter"/>
</dbReference>
<proteinExistence type="predicted"/>
<dbReference type="Ensembl" id="ENSPNAT00000007933.2">
    <property type="protein sequence ID" value="ENSPNAP00000003894.2"/>
    <property type="gene ID" value="ENSPNAG00000010324.2"/>
</dbReference>
<keyword evidence="4 5" id="KW-0472">Membrane</keyword>
<dbReference type="InterPro" id="IPR017452">
    <property type="entry name" value="GPCR_Rhodpsn_7TM"/>
</dbReference>
<keyword evidence="2 5" id="KW-0812">Transmembrane</keyword>
<feature type="transmembrane region" description="Helical" evidence="5">
    <location>
        <begin position="31"/>
        <end position="54"/>
    </location>
</feature>
<comment type="subcellular location">
    <subcellularLocation>
        <location evidence="1">Membrane</location>
    </subcellularLocation>
</comment>
<feature type="transmembrane region" description="Helical" evidence="5">
    <location>
        <begin position="244"/>
        <end position="264"/>
    </location>
</feature>
<evidence type="ECO:0000256" key="2">
    <source>
        <dbReference type="ARBA" id="ARBA00022692"/>
    </source>
</evidence>
<evidence type="ECO:0000256" key="3">
    <source>
        <dbReference type="ARBA" id="ARBA00022989"/>
    </source>
</evidence>
<dbReference type="InterPro" id="IPR000276">
    <property type="entry name" value="GPCR_Rhodpsn"/>
</dbReference>
<dbReference type="GO" id="GO:0016020">
    <property type="term" value="C:membrane"/>
    <property type="evidence" value="ECO:0007669"/>
    <property type="project" value="UniProtKB-SubCell"/>
</dbReference>
<feature type="transmembrane region" description="Helical" evidence="5">
    <location>
        <begin position="66"/>
        <end position="91"/>
    </location>
</feature>
<evidence type="ECO:0000256" key="1">
    <source>
        <dbReference type="ARBA" id="ARBA00004370"/>
    </source>
</evidence>
<keyword evidence="3 5" id="KW-1133">Transmembrane helix</keyword>
<evidence type="ECO:0000259" key="6">
    <source>
        <dbReference type="PROSITE" id="PS50262"/>
    </source>
</evidence>
<accession>A0A3B4BZI8</accession>
<dbReference type="SUPFAM" id="SSF81321">
    <property type="entry name" value="Family A G protein-coupled receptor-like"/>
    <property type="match status" value="1"/>
</dbReference>
<dbReference type="FunFam" id="1.20.1070.10:FF:000096">
    <property type="entry name" value="Odorant receptor 131-2"/>
    <property type="match status" value="1"/>
</dbReference>
<dbReference type="PROSITE" id="PS50262">
    <property type="entry name" value="G_PROTEIN_RECEP_F1_2"/>
    <property type="match status" value="1"/>
</dbReference>
<reference evidence="7" key="3">
    <citation type="submission" date="2025-09" db="UniProtKB">
        <authorList>
            <consortium name="Ensembl"/>
        </authorList>
    </citation>
    <scope>IDENTIFICATION</scope>
</reference>
<evidence type="ECO:0000313" key="8">
    <source>
        <dbReference type="Proteomes" id="UP001501920"/>
    </source>
</evidence>
<feature type="domain" description="G-protein coupled receptors family 1 profile" evidence="6">
    <location>
        <begin position="46"/>
        <end position="294"/>
    </location>
</feature>